<gene>
    <name evidence="3" type="ORF">WI372_08630</name>
</gene>
<protein>
    <submittedName>
        <fullName evidence="3">DUF389 domain-containing protein</fullName>
    </submittedName>
</protein>
<keyword evidence="2" id="KW-0812">Transmembrane</keyword>
<name>A0ABU9EAT7_9BACT</name>
<evidence type="ECO:0000313" key="4">
    <source>
        <dbReference type="Proteomes" id="UP001484239"/>
    </source>
</evidence>
<feature type="region of interest" description="Disordered" evidence="1">
    <location>
        <begin position="561"/>
        <end position="584"/>
    </location>
</feature>
<keyword evidence="2" id="KW-1133">Transmembrane helix</keyword>
<dbReference type="InterPro" id="IPR005240">
    <property type="entry name" value="DUF389"/>
</dbReference>
<evidence type="ECO:0000256" key="1">
    <source>
        <dbReference type="SAM" id="MobiDB-lite"/>
    </source>
</evidence>
<keyword evidence="2" id="KW-0472">Membrane</keyword>
<feature type="transmembrane region" description="Helical" evidence="2">
    <location>
        <begin position="210"/>
        <end position="231"/>
    </location>
</feature>
<keyword evidence="4" id="KW-1185">Reference proteome</keyword>
<feature type="transmembrane region" description="Helical" evidence="2">
    <location>
        <begin position="272"/>
        <end position="294"/>
    </location>
</feature>
<organism evidence="3 4">
    <name type="scientific">Gaopeijia maritima</name>
    <dbReference type="NCBI Taxonomy" id="3119007"/>
    <lineage>
        <taxon>Bacteria</taxon>
        <taxon>Pseudomonadati</taxon>
        <taxon>Gemmatimonadota</taxon>
        <taxon>Longimicrobiia</taxon>
        <taxon>Gaopeijiales</taxon>
        <taxon>Gaopeijiaceae</taxon>
        <taxon>Gaopeijia</taxon>
    </lineage>
</organism>
<dbReference type="PANTHER" id="PTHR20992:SF9">
    <property type="entry name" value="AT15442P-RELATED"/>
    <property type="match status" value="1"/>
</dbReference>
<dbReference type="Pfam" id="PF04087">
    <property type="entry name" value="DUF389"/>
    <property type="match status" value="1"/>
</dbReference>
<feature type="transmembrane region" description="Helical" evidence="2">
    <location>
        <begin position="176"/>
        <end position="198"/>
    </location>
</feature>
<dbReference type="EMBL" id="JBBHLI010000004">
    <property type="protein sequence ID" value="MEK9501040.1"/>
    <property type="molecule type" value="Genomic_DNA"/>
</dbReference>
<feature type="transmembrane region" description="Helical" evidence="2">
    <location>
        <begin position="119"/>
        <end position="138"/>
    </location>
</feature>
<dbReference type="RefSeq" id="WP_405285398.1">
    <property type="nucleotide sequence ID" value="NZ_CP144380.1"/>
</dbReference>
<accession>A0ABU9EAT7</accession>
<dbReference type="PANTHER" id="PTHR20992">
    <property type="entry name" value="AT15442P-RELATED"/>
    <property type="match status" value="1"/>
</dbReference>
<evidence type="ECO:0000256" key="2">
    <source>
        <dbReference type="SAM" id="Phobius"/>
    </source>
</evidence>
<comment type="caution">
    <text evidence="3">The sequence shown here is derived from an EMBL/GenBank/DDBJ whole genome shotgun (WGS) entry which is preliminary data.</text>
</comment>
<sequence>MTPPSSDDSPSGVIELFHRFERWVHGRLLRMLNLQAHERETQVHLMLANRQRGVVEYWTFLFLSMSIATLGLAMNSTAVVIGAMLVSPLMGPIVEFAMGLVVGSPVLTVRSTIRITGSLLLVIGGAALITLVLPFREVTAEIAARTHPTLLDMALAVCVALAAALTTVKAKSETNVVASGAAIGIALVPPICVVGFGLGIGDMEIARGALLLLVTNFFAIVSVGAVFFYLLGFEQVSVQAWDDEALAASPEGGVVHRALRALEQVFGSRRSGVFRIALPAVLLIGVAVPLYSGLMQVSWEARTRAAVSRILDQAESEDDFDASWTVAGGQVQVRTYLVGSVERADSLEARLATRIAAASGVEPDVRVTPMPSYEAIARAVEPLRAQGAAAPVADATADLAALRRDLASALAGAWPVEAYGPLAGWSLQMDDQGGVELVLRHLGPQPDAGAGRLLASALESETIEGLRVRFTPLDTATVEASVDEVDGWLTAVEGGLQVARRSTGITLCVQVPDSATLAASTAALDAVRRVDSLRATAPGAAVEMRRAGTSFTTRLRPAGAAPSCVELGGLSDGPESPRAAGQGG</sequence>
<evidence type="ECO:0000313" key="3">
    <source>
        <dbReference type="EMBL" id="MEK9501040.1"/>
    </source>
</evidence>
<proteinExistence type="predicted"/>
<dbReference type="Proteomes" id="UP001484239">
    <property type="component" value="Unassembled WGS sequence"/>
</dbReference>
<feature type="transmembrane region" description="Helical" evidence="2">
    <location>
        <begin position="150"/>
        <end position="170"/>
    </location>
</feature>
<reference evidence="3 4" key="1">
    <citation type="submission" date="2024-02" db="EMBL/GenBank/DDBJ databases">
        <title>A novel Gemmatimonadota bacterium.</title>
        <authorList>
            <person name="Du Z.-J."/>
            <person name="Ye Y.-Q."/>
        </authorList>
    </citation>
    <scope>NUCLEOTIDE SEQUENCE [LARGE SCALE GENOMIC DNA]</scope>
    <source>
        <strain evidence="3 4">DH-20</strain>
    </source>
</reference>
<feature type="transmembrane region" description="Helical" evidence="2">
    <location>
        <begin position="57"/>
        <end position="86"/>
    </location>
</feature>